<feature type="transmembrane region" description="Helical" evidence="1">
    <location>
        <begin position="224"/>
        <end position="246"/>
    </location>
</feature>
<dbReference type="EMBL" id="DQVW01000014">
    <property type="protein sequence ID" value="HIQ32055.1"/>
    <property type="molecule type" value="Genomic_DNA"/>
</dbReference>
<feature type="transmembrane region" description="Helical" evidence="1">
    <location>
        <begin position="12"/>
        <end position="28"/>
    </location>
</feature>
<proteinExistence type="predicted"/>
<evidence type="ECO:0000313" key="3">
    <source>
        <dbReference type="Proteomes" id="UP000623215"/>
    </source>
</evidence>
<dbReference type="AlphaFoldDB" id="A0A832ZXL5"/>
<comment type="caution">
    <text evidence="2">The sequence shown here is derived from an EMBL/GenBank/DDBJ whole genome shotgun (WGS) entry which is preliminary data.</text>
</comment>
<keyword evidence="1" id="KW-0472">Membrane</keyword>
<feature type="transmembrane region" description="Helical" evidence="1">
    <location>
        <begin position="279"/>
        <end position="298"/>
    </location>
</feature>
<protein>
    <submittedName>
        <fullName evidence="2">Oligosaccharide repeat unit polymerase</fullName>
    </submittedName>
</protein>
<keyword evidence="1" id="KW-0812">Transmembrane</keyword>
<keyword evidence="1" id="KW-1133">Transmembrane helix</keyword>
<feature type="transmembrane region" description="Helical" evidence="1">
    <location>
        <begin position="334"/>
        <end position="349"/>
    </location>
</feature>
<evidence type="ECO:0000313" key="2">
    <source>
        <dbReference type="EMBL" id="HIQ32055.1"/>
    </source>
</evidence>
<dbReference type="NCBIfam" id="TIGR04370">
    <property type="entry name" value="glyco_rpt_poly"/>
    <property type="match status" value="1"/>
</dbReference>
<feature type="transmembrane region" description="Helical" evidence="1">
    <location>
        <begin position="109"/>
        <end position="128"/>
    </location>
</feature>
<name>A0A832ZXL5_9EURY</name>
<feature type="transmembrane region" description="Helical" evidence="1">
    <location>
        <begin position="310"/>
        <end position="328"/>
    </location>
</feature>
<dbReference type="InterPro" id="IPR002760">
    <property type="entry name" value="O_anti_polymase"/>
</dbReference>
<dbReference type="Proteomes" id="UP000623215">
    <property type="component" value="Unassembled WGS sequence"/>
</dbReference>
<gene>
    <name evidence="2" type="ORF">EYH55_01025</name>
</gene>
<feature type="transmembrane region" description="Helical" evidence="1">
    <location>
        <begin position="34"/>
        <end position="53"/>
    </location>
</feature>
<feature type="transmembrane region" description="Helical" evidence="1">
    <location>
        <begin position="182"/>
        <end position="203"/>
    </location>
</feature>
<sequence>MECIEKSIEGKLEGHHLFLILTSLFIVLTEVSYYTGVLVLLSALVFYISFLVGKRLFYILRLEDLDYREGYRRGYVLGLTLMFVGLLFLVLDLLWVGGIPLFDPASKRFLSPLFTMLSRLLILGWALVIASNLSLDKIRVIVYALIFSATLMLLGYRTGVTVLLMSTLFILYYTDRIKNRELILLASGVILLLLILSIVRMKVLGSGGIPLLSRMDLTMSVLDIIVHNFNGVFNGYLTYCAIYSYLGMTPGPRTVIANSLGIQDVTITPTIFGGVIGDYGLLGIVPYFGILGLFMGFLSRIAQNFKGIYLGIYAVMLSYLLVGIETGILDLDVIMYYILGFLLCIYLVIKRVNPLKGLYLTPLREGKKS</sequence>
<accession>A0A832ZXL5</accession>
<feature type="transmembrane region" description="Helical" evidence="1">
    <location>
        <begin position="140"/>
        <end position="170"/>
    </location>
</feature>
<organism evidence="2 3">
    <name type="scientific">Methanothermococcus okinawensis</name>
    <dbReference type="NCBI Taxonomy" id="155863"/>
    <lineage>
        <taxon>Archaea</taxon>
        <taxon>Methanobacteriati</taxon>
        <taxon>Methanobacteriota</taxon>
        <taxon>Methanomada group</taxon>
        <taxon>Methanococci</taxon>
        <taxon>Methanococcales</taxon>
        <taxon>Methanococcaceae</taxon>
        <taxon>Methanothermococcus</taxon>
    </lineage>
</organism>
<dbReference type="Pfam" id="PF01901">
    <property type="entry name" value="O_anti_polymase"/>
    <property type="match status" value="1"/>
</dbReference>
<evidence type="ECO:0000256" key="1">
    <source>
        <dbReference type="SAM" id="Phobius"/>
    </source>
</evidence>
<feature type="transmembrane region" description="Helical" evidence="1">
    <location>
        <begin position="74"/>
        <end position="97"/>
    </location>
</feature>
<reference evidence="2" key="1">
    <citation type="journal article" date="2020" name="ISME J.">
        <title>Gammaproteobacteria mediating utilization of methyl-, sulfur- and petroleum organic compounds in deep ocean hydrothermal plumes.</title>
        <authorList>
            <person name="Zhou Z."/>
            <person name="Liu Y."/>
            <person name="Pan J."/>
            <person name="Cron B.R."/>
            <person name="Toner B.M."/>
            <person name="Anantharaman K."/>
            <person name="Breier J.A."/>
            <person name="Dick G.J."/>
            <person name="Li M."/>
        </authorList>
    </citation>
    <scope>NUCLEOTIDE SEQUENCE</scope>
    <source>
        <strain evidence="2">SZUA-1534</strain>
    </source>
</reference>